<dbReference type="GO" id="GO:0005096">
    <property type="term" value="F:GTPase activator activity"/>
    <property type="evidence" value="ECO:0007669"/>
    <property type="project" value="UniProtKB-KW"/>
</dbReference>
<evidence type="ECO:0000256" key="5">
    <source>
        <dbReference type="PROSITE-ProRule" id="PRU00288"/>
    </source>
</evidence>
<dbReference type="GO" id="GO:0008270">
    <property type="term" value="F:zinc ion binding"/>
    <property type="evidence" value="ECO:0007669"/>
    <property type="project" value="UniProtKB-KW"/>
</dbReference>
<gene>
    <name evidence="8" type="ORF">RhiirA4_392224</name>
    <name evidence="7" type="ORF">RhiirC2_726446</name>
</gene>
<evidence type="ECO:0000256" key="4">
    <source>
        <dbReference type="ARBA" id="ARBA00022833"/>
    </source>
</evidence>
<keyword evidence="3 5" id="KW-0863">Zinc-finger</keyword>
<dbReference type="InterPro" id="IPR038508">
    <property type="entry name" value="ArfGAP_dom_sf"/>
</dbReference>
<organism evidence="8 10">
    <name type="scientific">Rhizophagus irregularis</name>
    <dbReference type="NCBI Taxonomy" id="588596"/>
    <lineage>
        <taxon>Eukaryota</taxon>
        <taxon>Fungi</taxon>
        <taxon>Fungi incertae sedis</taxon>
        <taxon>Mucoromycota</taxon>
        <taxon>Glomeromycotina</taxon>
        <taxon>Glomeromycetes</taxon>
        <taxon>Glomerales</taxon>
        <taxon>Glomeraceae</taxon>
        <taxon>Rhizophagus</taxon>
    </lineage>
</organism>
<feature type="non-terminal residue" evidence="8">
    <location>
        <position position="109"/>
    </location>
</feature>
<dbReference type="Proteomes" id="UP000233469">
    <property type="component" value="Unassembled WGS sequence"/>
</dbReference>
<evidence type="ECO:0000313" key="9">
    <source>
        <dbReference type="Proteomes" id="UP000233469"/>
    </source>
</evidence>
<dbReference type="VEuPathDB" id="FungiDB:RhiirA1_430562"/>
<comment type="caution">
    <text evidence="8">The sequence shown here is derived from an EMBL/GenBank/DDBJ whole genome shotgun (WGS) entry which is preliminary data.</text>
</comment>
<dbReference type="VEuPathDB" id="FungiDB:RhiirFUN_002091"/>
<proteinExistence type="predicted"/>
<evidence type="ECO:0000313" key="7">
    <source>
        <dbReference type="EMBL" id="PKK79736.1"/>
    </source>
</evidence>
<dbReference type="AlphaFoldDB" id="A0A2I1FW38"/>
<evidence type="ECO:0000256" key="2">
    <source>
        <dbReference type="ARBA" id="ARBA00022723"/>
    </source>
</evidence>
<evidence type="ECO:0000256" key="1">
    <source>
        <dbReference type="ARBA" id="ARBA00022468"/>
    </source>
</evidence>
<dbReference type="Proteomes" id="UP000234323">
    <property type="component" value="Unassembled WGS sequence"/>
</dbReference>
<reference evidence="8 10" key="1">
    <citation type="submission" date="2015-10" db="EMBL/GenBank/DDBJ databases">
        <title>Genome analyses suggest a sexual origin of heterokaryosis in a supposedly ancient asexual fungus.</title>
        <authorList>
            <person name="Ropars J."/>
            <person name="Sedzielewska K."/>
            <person name="Noel J."/>
            <person name="Charron P."/>
            <person name="Farinelli L."/>
            <person name="Marton T."/>
            <person name="Kruger M."/>
            <person name="Pelin A."/>
            <person name="Brachmann A."/>
            <person name="Corradi N."/>
        </authorList>
    </citation>
    <scope>NUCLEOTIDE SEQUENCE [LARGE SCALE GENOMIC DNA]</scope>
    <source>
        <strain evidence="8 10">A4</strain>
        <strain evidence="7 9">C2</strain>
    </source>
</reference>
<dbReference type="EMBL" id="LLXI01000032">
    <property type="protein sequence ID" value="PKY38584.1"/>
    <property type="molecule type" value="Genomic_DNA"/>
</dbReference>
<dbReference type="FunFam" id="1.10.220.150:FF:000009">
    <property type="entry name" value="stromal membrane-associated protein 1 isoform X1"/>
    <property type="match status" value="1"/>
</dbReference>
<keyword evidence="4" id="KW-0862">Zinc</keyword>
<accession>A0A2I1FW38</accession>
<keyword evidence="2" id="KW-0479">Metal-binding</keyword>
<sequence>MSTRFQRTADKSLNQKHAKILKTCLDRPENKYCADCKKKDPRWASWNLGIFVCITCSGTHRSMGTHISRVKSVDLDTWTPEQVENMVLWGNTKANLYWEANLENKRPPE</sequence>
<dbReference type="PANTHER" id="PTHR45705:SF1">
    <property type="entry name" value="FI20236P1"/>
    <property type="match status" value="1"/>
</dbReference>
<dbReference type="Gene3D" id="1.10.220.150">
    <property type="entry name" value="Arf GTPase activating protein"/>
    <property type="match status" value="1"/>
</dbReference>
<dbReference type="Pfam" id="PF01412">
    <property type="entry name" value="ArfGap"/>
    <property type="match status" value="1"/>
</dbReference>
<protein>
    <submittedName>
        <fullName evidence="8">Arf GTPase activating protein</fullName>
    </submittedName>
</protein>
<evidence type="ECO:0000256" key="3">
    <source>
        <dbReference type="ARBA" id="ARBA00022771"/>
    </source>
</evidence>
<dbReference type="InterPro" id="IPR037278">
    <property type="entry name" value="ARFGAP/RecO"/>
</dbReference>
<evidence type="ECO:0000313" key="10">
    <source>
        <dbReference type="Proteomes" id="UP000234323"/>
    </source>
</evidence>
<dbReference type="PRINTS" id="PR00405">
    <property type="entry name" value="REVINTRACTNG"/>
</dbReference>
<dbReference type="InterPro" id="IPR001164">
    <property type="entry name" value="ArfGAP_dom"/>
</dbReference>
<dbReference type="PROSITE" id="PS50115">
    <property type="entry name" value="ARFGAP"/>
    <property type="match status" value="1"/>
</dbReference>
<feature type="domain" description="Arf-GAP" evidence="6">
    <location>
        <begin position="15"/>
        <end position="109"/>
    </location>
</feature>
<evidence type="ECO:0000259" key="6">
    <source>
        <dbReference type="PROSITE" id="PS50115"/>
    </source>
</evidence>
<keyword evidence="10" id="KW-1185">Reference proteome</keyword>
<reference evidence="7 9" key="2">
    <citation type="submission" date="2017-10" db="EMBL/GenBank/DDBJ databases">
        <title>Extensive intraspecific genome diversity in a model arbuscular mycorrhizal fungus.</title>
        <authorList>
            <person name="Chen E.C.H."/>
            <person name="Morin E."/>
            <person name="Baudet D."/>
            <person name="Noel J."/>
            <person name="Ndikumana S."/>
            <person name="Charron P."/>
            <person name="St-Onge C."/>
            <person name="Giorgi J."/>
            <person name="Grigoriev I.V."/>
            <person name="Roux C."/>
            <person name="Martin F.M."/>
            <person name="Corradi N."/>
        </authorList>
    </citation>
    <scope>NUCLEOTIDE SEQUENCE [LARGE SCALE GENOMIC DNA]</scope>
    <source>
        <strain evidence="7 9">C2</strain>
    </source>
</reference>
<name>A0A2I1FW38_9GLOM</name>
<keyword evidence="1" id="KW-0343">GTPase activation</keyword>
<dbReference type="PANTHER" id="PTHR45705">
    <property type="entry name" value="FI20236P1"/>
    <property type="match status" value="1"/>
</dbReference>
<dbReference type="SMART" id="SM00105">
    <property type="entry name" value="ArfGap"/>
    <property type="match status" value="1"/>
</dbReference>
<dbReference type="SUPFAM" id="SSF57863">
    <property type="entry name" value="ArfGap/RecO-like zinc finger"/>
    <property type="match status" value="1"/>
</dbReference>
<dbReference type="VEuPathDB" id="FungiDB:FUN_002036"/>
<evidence type="ECO:0000313" key="8">
    <source>
        <dbReference type="EMBL" id="PKY38584.1"/>
    </source>
</evidence>
<dbReference type="EMBL" id="LLXL01000035">
    <property type="protein sequence ID" value="PKK79736.1"/>
    <property type="molecule type" value="Genomic_DNA"/>
</dbReference>
<dbReference type="InterPro" id="IPR051718">
    <property type="entry name" value="ARF_GTPase-activating"/>
</dbReference>
<dbReference type="GO" id="GO:0005737">
    <property type="term" value="C:cytoplasm"/>
    <property type="evidence" value="ECO:0007669"/>
    <property type="project" value="TreeGrafter"/>
</dbReference>